<organism evidence="9 10">
    <name type="scientific">Saccharothrix syringae</name>
    <name type="common">Nocardiopsis syringae</name>
    <dbReference type="NCBI Taxonomy" id="103733"/>
    <lineage>
        <taxon>Bacteria</taxon>
        <taxon>Bacillati</taxon>
        <taxon>Actinomycetota</taxon>
        <taxon>Actinomycetes</taxon>
        <taxon>Pseudonocardiales</taxon>
        <taxon>Pseudonocardiaceae</taxon>
        <taxon>Saccharothrix</taxon>
    </lineage>
</organism>
<evidence type="ECO:0000256" key="4">
    <source>
        <dbReference type="ARBA" id="ARBA00022827"/>
    </source>
</evidence>
<dbReference type="PANTHER" id="PTHR43831:SF1">
    <property type="entry name" value="ISOBUTYRYL-COA DEHYDROGENASE, MITOCHONDRIAL"/>
    <property type="match status" value="1"/>
</dbReference>
<dbReference type="CDD" id="cd00567">
    <property type="entry name" value="ACAD"/>
    <property type="match status" value="1"/>
</dbReference>
<dbReference type="InterPro" id="IPR037069">
    <property type="entry name" value="AcylCoA_DH/ox_N_sf"/>
</dbReference>
<keyword evidence="10" id="KW-1185">Reference proteome</keyword>
<dbReference type="PANTHER" id="PTHR43831">
    <property type="entry name" value="ISOBUTYRYL-COA DEHYDROGENASE"/>
    <property type="match status" value="1"/>
</dbReference>
<dbReference type="InterPro" id="IPR036250">
    <property type="entry name" value="AcylCo_DH-like_C"/>
</dbReference>
<dbReference type="RefSeq" id="WP_033430816.1">
    <property type="nucleotide sequence ID" value="NZ_CP034550.1"/>
</dbReference>
<dbReference type="OrthoDB" id="2986495at2"/>
<dbReference type="Gene3D" id="1.10.540.10">
    <property type="entry name" value="Acyl-CoA dehydrogenase/oxidase, N-terminal domain"/>
    <property type="match status" value="1"/>
</dbReference>
<evidence type="ECO:0000256" key="3">
    <source>
        <dbReference type="ARBA" id="ARBA00022630"/>
    </source>
</evidence>
<keyword evidence="3 5" id="KW-0285">Flavoprotein</keyword>
<dbReference type="InterPro" id="IPR006091">
    <property type="entry name" value="Acyl-CoA_Oxase/DH_mid-dom"/>
</dbReference>
<evidence type="ECO:0000256" key="5">
    <source>
        <dbReference type="RuleBase" id="RU362125"/>
    </source>
</evidence>
<dbReference type="InterPro" id="IPR052547">
    <property type="entry name" value="Mito_Isobutyryl-CoADH"/>
</dbReference>
<proteinExistence type="inferred from homology"/>
<keyword evidence="5" id="KW-0560">Oxidoreductase</keyword>
<dbReference type="InterPro" id="IPR013786">
    <property type="entry name" value="AcylCoA_DH/ox_N"/>
</dbReference>
<evidence type="ECO:0000259" key="6">
    <source>
        <dbReference type="Pfam" id="PF00441"/>
    </source>
</evidence>
<keyword evidence="4 5" id="KW-0274">FAD</keyword>
<feature type="domain" description="Acyl-CoA dehydrogenase/oxidase C-terminal" evidence="6">
    <location>
        <begin position="221"/>
        <end position="367"/>
    </location>
</feature>
<dbReference type="SUPFAM" id="SSF56645">
    <property type="entry name" value="Acyl-CoA dehydrogenase NM domain-like"/>
    <property type="match status" value="1"/>
</dbReference>
<dbReference type="KEGG" id="ssyi:EKG83_13265"/>
<name>A0A5Q0GXT3_SACSY</name>
<sequence length="375" mass="39071">MTTSLVEDISSIVETTVAPNADEVDAAGAFPRDAIKALGEAGLLGLISSTEVGGRGAGLRSAAEVVEHLARACGSTAMVVCMHYCATAVLEAHGPRETREAIARGGHLTTLAFSETGSRSHFWAPLSTATADGDDRVVLDASKSWVTSAGEADSYVWSSTPLAAEGPSTLWLVPADRPGLDARGRFDGFGLRGNASRPVTAQGVVVGRDAMLGTDGRGDEIMLGVVLAHFHVLNAATSLGLMESAIGKAIAHVTTARLEHLGRRLADSPVTRANIARMRLIADQARTVLGDALAAIEGDRPDATLRVLEVKAAASEAAIAVTDLAMRVCGGAAFRKEGGLERYFRDARAATVMAPTTEAIHDFMGRALCGMPLFD</sequence>
<evidence type="ECO:0000256" key="2">
    <source>
        <dbReference type="ARBA" id="ARBA00009347"/>
    </source>
</evidence>
<dbReference type="AlphaFoldDB" id="A0A5Q0GXT3"/>
<dbReference type="InterPro" id="IPR009100">
    <property type="entry name" value="AcylCoA_DH/oxidase_NM_dom_sf"/>
</dbReference>
<dbReference type="SUPFAM" id="SSF47203">
    <property type="entry name" value="Acyl-CoA dehydrogenase C-terminal domain-like"/>
    <property type="match status" value="1"/>
</dbReference>
<dbReference type="PIRSF" id="PIRSF016578">
    <property type="entry name" value="HsaA"/>
    <property type="match status" value="1"/>
</dbReference>
<accession>A0A5Q0GXT3</accession>
<dbReference type="Pfam" id="PF02770">
    <property type="entry name" value="Acyl-CoA_dh_M"/>
    <property type="match status" value="1"/>
</dbReference>
<dbReference type="GO" id="GO:0016627">
    <property type="term" value="F:oxidoreductase activity, acting on the CH-CH group of donors"/>
    <property type="evidence" value="ECO:0007669"/>
    <property type="project" value="InterPro"/>
</dbReference>
<gene>
    <name evidence="9" type="ORF">EKG83_13265</name>
</gene>
<dbReference type="Proteomes" id="UP000325787">
    <property type="component" value="Chromosome"/>
</dbReference>
<protein>
    <submittedName>
        <fullName evidence="9">Acyl-CoA dehydrogenase</fullName>
    </submittedName>
</protein>
<evidence type="ECO:0000313" key="10">
    <source>
        <dbReference type="Proteomes" id="UP000325787"/>
    </source>
</evidence>
<evidence type="ECO:0000256" key="1">
    <source>
        <dbReference type="ARBA" id="ARBA00001974"/>
    </source>
</evidence>
<evidence type="ECO:0000313" key="9">
    <source>
        <dbReference type="EMBL" id="QFZ18324.1"/>
    </source>
</evidence>
<dbReference type="Pfam" id="PF02771">
    <property type="entry name" value="Acyl-CoA_dh_N"/>
    <property type="match status" value="1"/>
</dbReference>
<dbReference type="Gene3D" id="1.20.140.10">
    <property type="entry name" value="Butyryl-CoA Dehydrogenase, subunit A, domain 3"/>
    <property type="match status" value="1"/>
</dbReference>
<evidence type="ECO:0000259" key="7">
    <source>
        <dbReference type="Pfam" id="PF02770"/>
    </source>
</evidence>
<evidence type="ECO:0000259" key="8">
    <source>
        <dbReference type="Pfam" id="PF02771"/>
    </source>
</evidence>
<dbReference type="EMBL" id="CP034550">
    <property type="protein sequence ID" value="QFZ18324.1"/>
    <property type="molecule type" value="Genomic_DNA"/>
</dbReference>
<feature type="domain" description="Acyl-CoA dehydrogenase/oxidase N-terminal" evidence="8">
    <location>
        <begin position="5"/>
        <end position="101"/>
    </location>
</feature>
<dbReference type="InterPro" id="IPR009075">
    <property type="entry name" value="AcylCo_DH/oxidase_C"/>
</dbReference>
<dbReference type="InterPro" id="IPR046373">
    <property type="entry name" value="Acyl-CoA_Oxase/DH_mid-dom_sf"/>
</dbReference>
<dbReference type="Pfam" id="PF00441">
    <property type="entry name" value="Acyl-CoA_dh_1"/>
    <property type="match status" value="1"/>
</dbReference>
<comment type="cofactor">
    <cofactor evidence="1 5">
        <name>FAD</name>
        <dbReference type="ChEBI" id="CHEBI:57692"/>
    </cofactor>
</comment>
<dbReference type="Gene3D" id="2.40.110.10">
    <property type="entry name" value="Butyryl-CoA Dehydrogenase, subunit A, domain 2"/>
    <property type="match status" value="1"/>
</dbReference>
<reference evidence="10" key="1">
    <citation type="journal article" date="2021" name="Curr. Microbiol.">
        <title>Complete genome of nocamycin-producing strain Saccharothrix syringae NRRL B-16468 reveals the biosynthetic potential for secondary metabolites.</title>
        <authorList>
            <person name="Mo X."/>
            <person name="Yang S."/>
        </authorList>
    </citation>
    <scope>NUCLEOTIDE SEQUENCE [LARGE SCALE GENOMIC DNA]</scope>
    <source>
        <strain evidence="10">ATCC 51364 / DSM 43886 / JCM 6844 / KCTC 9398 / NBRC 14523 / NRRL B-16468 / INA 2240</strain>
    </source>
</reference>
<feature type="domain" description="Acyl-CoA oxidase/dehydrogenase middle" evidence="7">
    <location>
        <begin position="111"/>
        <end position="201"/>
    </location>
</feature>
<dbReference type="GO" id="GO:0050660">
    <property type="term" value="F:flavin adenine dinucleotide binding"/>
    <property type="evidence" value="ECO:0007669"/>
    <property type="project" value="InterPro"/>
</dbReference>
<comment type="similarity">
    <text evidence="2 5">Belongs to the acyl-CoA dehydrogenase family.</text>
</comment>